<dbReference type="InterPro" id="IPR008928">
    <property type="entry name" value="6-hairpin_glycosidase_sf"/>
</dbReference>
<dbReference type="PROSITE" id="PS51318">
    <property type="entry name" value="TAT"/>
    <property type="match status" value="1"/>
</dbReference>
<keyword evidence="1 3" id="KW-0732">Signal</keyword>
<organism evidence="5 6">
    <name type="scientific">Streptomyces prasinus</name>
    <dbReference type="NCBI Taxonomy" id="67345"/>
    <lineage>
        <taxon>Bacteria</taxon>
        <taxon>Bacillati</taxon>
        <taxon>Actinomycetota</taxon>
        <taxon>Actinomycetes</taxon>
        <taxon>Kitasatosporales</taxon>
        <taxon>Streptomycetaceae</taxon>
        <taxon>Streptomyces</taxon>
    </lineage>
</organism>
<name>A0ABX6ARP6_9ACTN</name>
<dbReference type="InterPro" id="IPR049046">
    <property type="entry name" value="Beta-AFase-like_GH127_middle"/>
</dbReference>
<dbReference type="InterPro" id="IPR006558">
    <property type="entry name" value="LamG-like"/>
</dbReference>
<dbReference type="SMART" id="SM00560">
    <property type="entry name" value="LamGL"/>
    <property type="match status" value="1"/>
</dbReference>
<dbReference type="SUPFAM" id="SSF49899">
    <property type="entry name" value="Concanavalin A-like lectins/glucanases"/>
    <property type="match status" value="1"/>
</dbReference>
<feature type="domain" description="LamG-like jellyroll fold" evidence="4">
    <location>
        <begin position="208"/>
        <end position="345"/>
    </location>
</feature>
<feature type="chain" id="PRO_5046404879" evidence="3">
    <location>
        <begin position="34"/>
        <end position="952"/>
    </location>
</feature>
<evidence type="ECO:0000256" key="3">
    <source>
        <dbReference type="SAM" id="SignalP"/>
    </source>
</evidence>
<feature type="signal peptide" evidence="3">
    <location>
        <begin position="1"/>
        <end position="33"/>
    </location>
</feature>
<dbReference type="PANTHER" id="PTHR31151:SF0">
    <property type="entry name" value="PROLINE-TRNA LIGASE (DUF1680)"/>
    <property type="match status" value="1"/>
</dbReference>
<protein>
    <submittedName>
        <fullName evidence="5">Glycosylase</fullName>
    </submittedName>
</protein>
<dbReference type="Proteomes" id="UP000326041">
    <property type="component" value="Chromosome"/>
</dbReference>
<proteinExistence type="predicted"/>
<dbReference type="PANTHER" id="PTHR31151">
    <property type="entry name" value="PROLINE-TRNA LIGASE (DUF1680)"/>
    <property type="match status" value="1"/>
</dbReference>
<evidence type="ECO:0000256" key="2">
    <source>
        <dbReference type="ARBA" id="ARBA00023157"/>
    </source>
</evidence>
<dbReference type="Pfam" id="PF07944">
    <property type="entry name" value="Beta-AFase-like_GH127_cat"/>
    <property type="match status" value="2"/>
</dbReference>
<dbReference type="InterPro" id="IPR013320">
    <property type="entry name" value="ConA-like_dom_sf"/>
</dbReference>
<dbReference type="InterPro" id="IPR006311">
    <property type="entry name" value="TAT_signal"/>
</dbReference>
<sequence>MARPLSRRTLLRTTALAATATAVSAAAAGRATAAPGAPGPSTNAVGAAATAFTTVAPSAWTVRPFGLEEVTLGPGVFADKRRLMLDHARGYDVHRLLQVFRANAGLSAGGAVAPGGWEGLDGEANGNLRGHYTGHFLTMLAQAYRSTGERVFADRIGTVVGALAEVREALRRDPAVLSVEGRFGRAAEQVRGSHRYVDLPAAVLDGSPALTLSAWVRPAHGAAWARVLDFGDDTTRYLYLAARNANGVPRFAVTTSGPGGEQGLDGTAPLPLDRWSHLAVTLDGTAGTLYVDGTAVARDTALTLTPAALGPLAHHWLGRSHFAGDPVFAGAFEEVDVFSRALTGAEITELAGRRAVDASTGRGDLASYAFDETSGGTFADASGRGLDATLRRTWGGPSHPGFLAAYPETQFIELESMTGSDYTRVWAPYYTAHKILRGLLDAYLATGDDRALDLASGLCDWMHARLSALPAATLQRMWGLFSSGEFGGVVEAVCDLHTLTGKAEHLALARLFDLDRLIDACAADTDVLDGLHANQHIPVFTGLVRLHDETGEERYLTAAKNFWHMVVPHRTYGIGGTSSGEFWRARGVIAGTIGATTAETCCAYNMLKLSRTLFFHEQDPAYMDHYERALYNQVLGSKQDRPDAEKPLVTYFVGLAPGHVRDYTPKQGTTCCEGTGLESATKYQDSVYFAKADASALYVNLYSPSELTWAARGVTVTQTTRFPEEQGSTLTLGGGPAAFTLLLRVPSWATAGFRVTVNGRAVPGTPAPGGYFGVFRTWRAGDTVRVLVPFRLRVERALDDPTLQTLFLGPVNLVARHPSTELLRCALYGNAGLSGDLLPSLTPVAGKPLHHTLDGVGFAPFAEGTEEPTHAYFRRSEPRVVFGTSDSGVANPARGDGVTLLDEIWAGAPFGSRSALGTRVRATVADWVAAGLLGGADGDRVVRTARNASYAP</sequence>
<dbReference type="SUPFAM" id="SSF48208">
    <property type="entry name" value="Six-hairpin glycosidases"/>
    <property type="match status" value="1"/>
</dbReference>
<dbReference type="Gene3D" id="2.60.120.200">
    <property type="match status" value="1"/>
</dbReference>
<accession>A0ABX6ARP6</accession>
<evidence type="ECO:0000259" key="4">
    <source>
        <dbReference type="SMART" id="SM00560"/>
    </source>
</evidence>
<keyword evidence="2" id="KW-1015">Disulfide bond</keyword>
<dbReference type="EMBL" id="CP023697">
    <property type="protein sequence ID" value="QEV05134.1"/>
    <property type="molecule type" value="Genomic_DNA"/>
</dbReference>
<dbReference type="InterPro" id="IPR012878">
    <property type="entry name" value="Beta-AFase-like_GH127_cat"/>
</dbReference>
<evidence type="ECO:0000256" key="1">
    <source>
        <dbReference type="ARBA" id="ARBA00022729"/>
    </source>
</evidence>
<dbReference type="Pfam" id="PF20736">
    <property type="entry name" value="Glyco_hydro127M"/>
    <property type="match status" value="1"/>
</dbReference>
<dbReference type="GeneID" id="95533932"/>
<dbReference type="RefSeq" id="WP_150475093.1">
    <property type="nucleotide sequence ID" value="NZ_CP023697.1"/>
</dbReference>
<keyword evidence="6" id="KW-1185">Reference proteome</keyword>
<reference evidence="5 6" key="1">
    <citation type="submission" date="2017-09" db="EMBL/GenBank/DDBJ databases">
        <authorList>
            <person name="Lee N."/>
            <person name="Cho B.-K."/>
        </authorList>
    </citation>
    <scope>NUCLEOTIDE SEQUENCE [LARGE SCALE GENOMIC DNA]</scope>
    <source>
        <strain evidence="5 6">ATCC 13879</strain>
    </source>
</reference>
<gene>
    <name evidence="5" type="ORF">CP972_05050</name>
</gene>
<dbReference type="Pfam" id="PF13385">
    <property type="entry name" value="Laminin_G_3"/>
    <property type="match status" value="1"/>
</dbReference>
<evidence type="ECO:0000313" key="6">
    <source>
        <dbReference type="Proteomes" id="UP000326041"/>
    </source>
</evidence>
<evidence type="ECO:0000313" key="5">
    <source>
        <dbReference type="EMBL" id="QEV05134.1"/>
    </source>
</evidence>